<evidence type="ECO:0000256" key="7">
    <source>
        <dbReference type="ARBA" id="ARBA00023157"/>
    </source>
</evidence>
<evidence type="ECO:0000256" key="9">
    <source>
        <dbReference type="PROSITE-ProRule" id="PRU01356"/>
    </source>
</evidence>
<proteinExistence type="inferred from homology"/>
<dbReference type="PROSITE" id="PS52012">
    <property type="entry name" value="CFEM"/>
    <property type="match status" value="1"/>
</dbReference>
<evidence type="ECO:0000313" key="14">
    <source>
        <dbReference type="Proteomes" id="UP001498476"/>
    </source>
</evidence>
<comment type="subcellular location">
    <subcellularLocation>
        <location evidence="1">Membrane</location>
        <topology evidence="1">Lipid-anchor</topology>
        <topology evidence="1">GPI-anchor</topology>
    </subcellularLocation>
    <subcellularLocation>
        <location evidence="2">Secreted</location>
    </subcellularLocation>
</comment>
<protein>
    <recommendedName>
        <fullName evidence="12">CFEM domain-containing protein</fullName>
    </recommendedName>
</protein>
<feature type="domain" description="CFEM" evidence="12">
    <location>
        <begin position="1"/>
        <end position="115"/>
    </location>
</feature>
<keyword evidence="7" id="KW-1015">Disulfide bond</keyword>
<evidence type="ECO:0000313" key="13">
    <source>
        <dbReference type="EMBL" id="KAK7423552.1"/>
    </source>
</evidence>
<evidence type="ECO:0000256" key="5">
    <source>
        <dbReference type="ARBA" id="ARBA00022622"/>
    </source>
</evidence>
<evidence type="ECO:0000256" key="8">
    <source>
        <dbReference type="ARBA" id="ARBA00023288"/>
    </source>
</evidence>
<feature type="compositionally biased region" description="Polar residues" evidence="10">
    <location>
        <begin position="179"/>
        <end position="206"/>
    </location>
</feature>
<sequence length="397" mass="40967">MRSFTSVHLVAAGILSLASLTTAIPACAIDCFSKVLTEHPPLTCTLPSMYDCFCDITELQGYYIQCTKSDCPSSTDADDAIQFGVELCAELGYTITVPQPEATSTTTTELPDPTTTGDAQTTGDAETTETSASTETEGTETSGSTETSSPTETGGPETSSATQTETSEETSTAEKTSIVEETSSLTDANGPKDTTTTPTKSAEVTNKEQMTTSTIYDTRTYTITACAATVTNCPVGHVTTETIAVTTTICPVTEKLTISTIYSTKTNMVTACPPEVTDCLIGEVTIETVAVSTTICPVSEVSHSEPVTEYTKPVHSKPVETSAPWVCPDGCNGTATGVPSITVITNPTTPVGGAPSEPTGSTPNEDVPEVVVGMGASVSISSFLAAAGVAIAIFGLL</sequence>
<comment type="caution">
    <text evidence="13">The sequence shown here is derived from an EMBL/GenBank/DDBJ whole genome shotgun (WGS) entry which is preliminary data.</text>
</comment>
<keyword evidence="4" id="KW-0964">Secreted</keyword>
<keyword evidence="6 11" id="KW-0732">Signal</keyword>
<dbReference type="Proteomes" id="UP001498476">
    <property type="component" value="Unassembled WGS sequence"/>
</dbReference>
<evidence type="ECO:0000256" key="1">
    <source>
        <dbReference type="ARBA" id="ARBA00004589"/>
    </source>
</evidence>
<name>A0ABR1HQU2_9HYPO</name>
<organism evidence="13 14">
    <name type="scientific">Neonectria punicea</name>
    <dbReference type="NCBI Taxonomy" id="979145"/>
    <lineage>
        <taxon>Eukaryota</taxon>
        <taxon>Fungi</taxon>
        <taxon>Dikarya</taxon>
        <taxon>Ascomycota</taxon>
        <taxon>Pezizomycotina</taxon>
        <taxon>Sordariomycetes</taxon>
        <taxon>Hypocreomycetidae</taxon>
        <taxon>Hypocreales</taxon>
        <taxon>Nectriaceae</taxon>
        <taxon>Neonectria</taxon>
    </lineage>
</organism>
<comment type="similarity">
    <text evidence="3">Belongs to the RBT5 family.</text>
</comment>
<evidence type="ECO:0000256" key="3">
    <source>
        <dbReference type="ARBA" id="ARBA00010031"/>
    </source>
</evidence>
<evidence type="ECO:0000256" key="11">
    <source>
        <dbReference type="SAM" id="SignalP"/>
    </source>
</evidence>
<accession>A0ABR1HQU2</accession>
<keyword evidence="5" id="KW-0472">Membrane</keyword>
<evidence type="ECO:0000256" key="6">
    <source>
        <dbReference type="ARBA" id="ARBA00022729"/>
    </source>
</evidence>
<comment type="caution">
    <text evidence="9">Lacks conserved residue(s) required for the propagation of feature annotation.</text>
</comment>
<dbReference type="Pfam" id="PF05730">
    <property type="entry name" value="CFEM"/>
    <property type="match status" value="1"/>
</dbReference>
<keyword evidence="5" id="KW-0336">GPI-anchor</keyword>
<dbReference type="InterPro" id="IPR008427">
    <property type="entry name" value="Extracellular_membr_CFEM_dom"/>
</dbReference>
<feature type="signal peptide" evidence="11">
    <location>
        <begin position="1"/>
        <end position="23"/>
    </location>
</feature>
<gene>
    <name evidence="13" type="ORF">QQX98_001010</name>
</gene>
<feature type="region of interest" description="Disordered" evidence="10">
    <location>
        <begin position="99"/>
        <end position="206"/>
    </location>
</feature>
<feature type="region of interest" description="Disordered" evidence="10">
    <location>
        <begin position="347"/>
        <end position="366"/>
    </location>
</feature>
<evidence type="ECO:0000256" key="4">
    <source>
        <dbReference type="ARBA" id="ARBA00022525"/>
    </source>
</evidence>
<evidence type="ECO:0000256" key="10">
    <source>
        <dbReference type="SAM" id="MobiDB-lite"/>
    </source>
</evidence>
<keyword evidence="5" id="KW-0325">Glycoprotein</keyword>
<keyword evidence="8" id="KW-0449">Lipoprotein</keyword>
<reference evidence="13 14" key="1">
    <citation type="journal article" date="2025" name="Microbiol. Resour. Announc.">
        <title>Draft genome sequences for Neonectria magnoliae and Neonectria punicea, canker pathogens of Liriodendron tulipifera and Acer saccharum in West Virginia.</title>
        <authorList>
            <person name="Petronek H.M."/>
            <person name="Kasson M.T."/>
            <person name="Metheny A.M."/>
            <person name="Stauder C.M."/>
            <person name="Lovett B."/>
            <person name="Lynch S.C."/>
            <person name="Garnas J.R."/>
            <person name="Kasson L.R."/>
            <person name="Stajich J.E."/>
        </authorList>
    </citation>
    <scope>NUCLEOTIDE SEQUENCE [LARGE SCALE GENOMIC DNA]</scope>
    <source>
        <strain evidence="13 14">NRRL 64653</strain>
    </source>
</reference>
<feature type="chain" id="PRO_5046460329" description="CFEM domain-containing protein" evidence="11">
    <location>
        <begin position="24"/>
        <end position="397"/>
    </location>
</feature>
<dbReference type="EMBL" id="JAZAVJ010000009">
    <property type="protein sequence ID" value="KAK7423552.1"/>
    <property type="molecule type" value="Genomic_DNA"/>
</dbReference>
<dbReference type="SMART" id="SM00747">
    <property type="entry name" value="CFEM"/>
    <property type="match status" value="1"/>
</dbReference>
<evidence type="ECO:0000259" key="12">
    <source>
        <dbReference type="PROSITE" id="PS52012"/>
    </source>
</evidence>
<feature type="compositionally biased region" description="Low complexity" evidence="10">
    <location>
        <begin position="99"/>
        <end position="176"/>
    </location>
</feature>
<keyword evidence="14" id="KW-1185">Reference proteome</keyword>
<evidence type="ECO:0000256" key="2">
    <source>
        <dbReference type="ARBA" id="ARBA00004613"/>
    </source>
</evidence>